<dbReference type="Proteomes" id="UP000807769">
    <property type="component" value="Unassembled WGS sequence"/>
</dbReference>
<protein>
    <recommendedName>
        <fullName evidence="3">F-box domain-containing protein</fullName>
    </recommendedName>
</protein>
<evidence type="ECO:0000313" key="2">
    <source>
        <dbReference type="Proteomes" id="UP000807769"/>
    </source>
</evidence>
<evidence type="ECO:0008006" key="3">
    <source>
        <dbReference type="Google" id="ProtNLM"/>
    </source>
</evidence>
<dbReference type="RefSeq" id="XP_041192000.1">
    <property type="nucleotide sequence ID" value="XM_041342968.1"/>
</dbReference>
<keyword evidence="2" id="KW-1185">Reference proteome</keyword>
<dbReference type="PROSITE" id="PS51257">
    <property type="entry name" value="PROKAR_LIPOPROTEIN"/>
    <property type="match status" value="1"/>
</dbReference>
<evidence type="ECO:0000313" key="1">
    <source>
        <dbReference type="EMBL" id="KAG1814664.1"/>
    </source>
</evidence>
<dbReference type="OrthoDB" id="3252356at2759"/>
<dbReference type="GeneID" id="64636984"/>
<dbReference type="EMBL" id="JABBWG010000020">
    <property type="protein sequence ID" value="KAG1814664.1"/>
    <property type="molecule type" value="Genomic_DNA"/>
</dbReference>
<dbReference type="AlphaFoldDB" id="A0A9P7E8T8"/>
<proteinExistence type="predicted"/>
<comment type="caution">
    <text evidence="1">The sequence shown here is derived from an EMBL/GenBank/DDBJ whole genome shotgun (WGS) entry which is preliminary data.</text>
</comment>
<sequence>MYARVQLIPCLMRSFCTYSSWVSCRNSQKRIDFAVLVSHVSSTWRNLAFSCSSLWADITITADNMHKVDGELAIVNASLLRAKEFASRSRVFSLFVRLKLFTTPNLDFEYFRLGTIMTMNWLRLVLPRVKYLSIHCDTLQVAWLVTKCLHTAPMETLETCKMKYGTTILSFCHSIIPPPVRFLFLAGQNEEQAADNFFPKLTRVKASGFPVSWSQWSLTRLTSLSINFMTLHDRPLMDVLKYILTINRETLEKFEIQGAIRQFGTLLRNANELPTNLPRLADLTLGYLSQWEAIIFFLHFETPALKHLKLCDISRSILAQH</sequence>
<organism evidence="1 2">
    <name type="scientific">Suillus subaureus</name>
    <dbReference type="NCBI Taxonomy" id="48587"/>
    <lineage>
        <taxon>Eukaryota</taxon>
        <taxon>Fungi</taxon>
        <taxon>Dikarya</taxon>
        <taxon>Basidiomycota</taxon>
        <taxon>Agaricomycotina</taxon>
        <taxon>Agaricomycetes</taxon>
        <taxon>Agaricomycetidae</taxon>
        <taxon>Boletales</taxon>
        <taxon>Suillineae</taxon>
        <taxon>Suillaceae</taxon>
        <taxon>Suillus</taxon>
    </lineage>
</organism>
<accession>A0A9P7E8T8</accession>
<gene>
    <name evidence="1" type="ORF">BJ212DRAFT_345372</name>
</gene>
<reference evidence="1" key="1">
    <citation type="journal article" date="2020" name="New Phytol.">
        <title>Comparative genomics reveals dynamic genome evolution in host specialist ectomycorrhizal fungi.</title>
        <authorList>
            <person name="Lofgren L.A."/>
            <person name="Nguyen N.H."/>
            <person name="Vilgalys R."/>
            <person name="Ruytinx J."/>
            <person name="Liao H.L."/>
            <person name="Branco S."/>
            <person name="Kuo A."/>
            <person name="LaButti K."/>
            <person name="Lipzen A."/>
            <person name="Andreopoulos W."/>
            <person name="Pangilinan J."/>
            <person name="Riley R."/>
            <person name="Hundley H."/>
            <person name="Na H."/>
            <person name="Barry K."/>
            <person name="Grigoriev I.V."/>
            <person name="Stajich J.E."/>
            <person name="Kennedy P.G."/>
        </authorList>
    </citation>
    <scope>NUCLEOTIDE SEQUENCE</scope>
    <source>
        <strain evidence="1">MN1</strain>
    </source>
</reference>
<name>A0A9P7E8T8_9AGAM</name>